<keyword evidence="2" id="KW-1185">Reference proteome</keyword>
<dbReference type="OrthoDB" id="2455136at2"/>
<dbReference type="RefSeq" id="WP_097148819.1">
    <property type="nucleotide sequence ID" value="NZ_OBQC01000003.1"/>
</dbReference>
<organism evidence="1 2">
    <name type="scientific">Ureibacillus acetophenoni</name>
    <dbReference type="NCBI Taxonomy" id="614649"/>
    <lineage>
        <taxon>Bacteria</taxon>
        <taxon>Bacillati</taxon>
        <taxon>Bacillota</taxon>
        <taxon>Bacilli</taxon>
        <taxon>Bacillales</taxon>
        <taxon>Caryophanaceae</taxon>
        <taxon>Ureibacillus</taxon>
    </lineage>
</organism>
<dbReference type="EMBL" id="OBQC01000003">
    <property type="protein sequence ID" value="SOC37389.1"/>
    <property type="molecule type" value="Genomic_DNA"/>
</dbReference>
<protein>
    <submittedName>
        <fullName evidence="1">Uncharacterized protein</fullName>
    </submittedName>
</protein>
<evidence type="ECO:0000313" key="2">
    <source>
        <dbReference type="Proteomes" id="UP000219252"/>
    </source>
</evidence>
<reference evidence="2" key="1">
    <citation type="submission" date="2017-08" db="EMBL/GenBank/DDBJ databases">
        <authorList>
            <person name="Varghese N."/>
            <person name="Submissions S."/>
        </authorList>
    </citation>
    <scope>NUCLEOTIDE SEQUENCE [LARGE SCALE GENOMIC DNA]</scope>
    <source>
        <strain evidence="2">JC23</strain>
    </source>
</reference>
<accession>A0A285U6C6</accession>
<name>A0A285U6C6_9BACL</name>
<evidence type="ECO:0000313" key="1">
    <source>
        <dbReference type="EMBL" id="SOC37389.1"/>
    </source>
</evidence>
<dbReference type="AlphaFoldDB" id="A0A285U6C6"/>
<proteinExistence type="predicted"/>
<dbReference type="Proteomes" id="UP000219252">
    <property type="component" value="Unassembled WGS sequence"/>
</dbReference>
<gene>
    <name evidence="1" type="ORF">SAMN05877842_103180</name>
</gene>
<sequence length="46" mass="5542">MSNYQEGYDYYVLKCKEFGIEPINLYHYLKSLSEEQLAAYNDRADR</sequence>